<organism evidence="2">
    <name type="scientific">viral metagenome</name>
    <dbReference type="NCBI Taxonomy" id="1070528"/>
    <lineage>
        <taxon>unclassified sequences</taxon>
        <taxon>metagenomes</taxon>
        <taxon>organismal metagenomes</taxon>
    </lineage>
</organism>
<evidence type="ECO:0000313" key="2">
    <source>
        <dbReference type="EMBL" id="QHT36767.1"/>
    </source>
</evidence>
<protein>
    <submittedName>
        <fullName evidence="2">Uncharacterized protein</fullName>
    </submittedName>
</protein>
<proteinExistence type="predicted"/>
<feature type="region of interest" description="Disordered" evidence="1">
    <location>
        <begin position="66"/>
        <end position="112"/>
    </location>
</feature>
<name>A0A6C0F4T6_9ZZZZ</name>
<dbReference type="AlphaFoldDB" id="A0A6C0F4T6"/>
<feature type="compositionally biased region" description="Basic residues" evidence="1">
    <location>
        <begin position="78"/>
        <end position="112"/>
    </location>
</feature>
<accession>A0A6C0F4T6</accession>
<dbReference type="EMBL" id="MN738786">
    <property type="protein sequence ID" value="QHT36767.1"/>
    <property type="molecule type" value="Genomic_DNA"/>
</dbReference>
<feature type="compositionally biased region" description="Acidic residues" evidence="1">
    <location>
        <begin position="1"/>
        <end position="19"/>
    </location>
</feature>
<reference evidence="2" key="1">
    <citation type="journal article" date="2020" name="Nature">
        <title>Giant virus diversity and host interactions through global metagenomics.</title>
        <authorList>
            <person name="Schulz F."/>
            <person name="Roux S."/>
            <person name="Paez-Espino D."/>
            <person name="Jungbluth S."/>
            <person name="Walsh D.A."/>
            <person name="Denef V.J."/>
            <person name="McMahon K.D."/>
            <person name="Konstantinidis K.T."/>
            <person name="Eloe-Fadrosh E.A."/>
            <person name="Kyrpides N.C."/>
            <person name="Woyke T."/>
        </authorList>
    </citation>
    <scope>NUCLEOTIDE SEQUENCE</scope>
    <source>
        <strain evidence="2">GVMAG-S-ERX555967-130</strain>
    </source>
</reference>
<feature type="region of interest" description="Disordered" evidence="1">
    <location>
        <begin position="1"/>
        <end position="29"/>
    </location>
</feature>
<sequence>MQDEGEEPDNEGEDIDTNDEGMTQQEIQDVFNDPIQQAVQQIVRQAVLHAVVQPMDPNQVNVRPYRGVVGVGTTGGGYRKKRSRKRTKRASKRRSKRVRRKTRRRKKSKRRR</sequence>
<evidence type="ECO:0000256" key="1">
    <source>
        <dbReference type="SAM" id="MobiDB-lite"/>
    </source>
</evidence>